<feature type="chain" id="PRO_5045278629" description="Calx-beta domain-containing protein" evidence="5">
    <location>
        <begin position="19"/>
        <end position="762"/>
    </location>
</feature>
<evidence type="ECO:0000313" key="7">
    <source>
        <dbReference type="EMBL" id="KAJ8304142.1"/>
    </source>
</evidence>
<dbReference type="Proteomes" id="UP001217089">
    <property type="component" value="Unassembled WGS sequence"/>
</dbReference>
<keyword evidence="3" id="KW-0106">Calcium</keyword>
<evidence type="ECO:0000313" key="8">
    <source>
        <dbReference type="Proteomes" id="UP001217089"/>
    </source>
</evidence>
<evidence type="ECO:0000256" key="4">
    <source>
        <dbReference type="SAM" id="Phobius"/>
    </source>
</evidence>
<keyword evidence="4" id="KW-1133">Transmembrane helix</keyword>
<feature type="transmembrane region" description="Helical" evidence="4">
    <location>
        <begin position="725"/>
        <end position="746"/>
    </location>
</feature>
<organism evidence="7 8">
    <name type="scientific">Tegillarca granosa</name>
    <name type="common">Malaysian cockle</name>
    <name type="synonym">Anadara granosa</name>
    <dbReference type="NCBI Taxonomy" id="220873"/>
    <lineage>
        <taxon>Eukaryota</taxon>
        <taxon>Metazoa</taxon>
        <taxon>Spiralia</taxon>
        <taxon>Lophotrochozoa</taxon>
        <taxon>Mollusca</taxon>
        <taxon>Bivalvia</taxon>
        <taxon>Autobranchia</taxon>
        <taxon>Pteriomorphia</taxon>
        <taxon>Arcoida</taxon>
        <taxon>Arcoidea</taxon>
        <taxon>Arcidae</taxon>
        <taxon>Tegillarca</taxon>
    </lineage>
</organism>
<dbReference type="Gene3D" id="2.60.120.200">
    <property type="match status" value="1"/>
</dbReference>
<feature type="domain" description="Calx-beta" evidence="6">
    <location>
        <begin position="392"/>
        <end position="486"/>
    </location>
</feature>
<feature type="domain" description="Calx-beta" evidence="6">
    <location>
        <begin position="225"/>
        <end position="334"/>
    </location>
</feature>
<dbReference type="Gene3D" id="2.60.40.2030">
    <property type="match status" value="5"/>
</dbReference>
<evidence type="ECO:0000256" key="1">
    <source>
        <dbReference type="ARBA" id="ARBA00022729"/>
    </source>
</evidence>
<accession>A0ABQ9EJM9</accession>
<evidence type="ECO:0000256" key="3">
    <source>
        <dbReference type="ARBA" id="ARBA00022837"/>
    </source>
</evidence>
<comment type="caution">
    <text evidence="7">The sequence shown here is derived from an EMBL/GenBank/DDBJ whole genome shotgun (WGS) entry which is preliminary data.</text>
</comment>
<dbReference type="SUPFAM" id="SSF49899">
    <property type="entry name" value="Concanavalin A-like lectins/glucanases"/>
    <property type="match status" value="1"/>
</dbReference>
<dbReference type="SUPFAM" id="SSF141072">
    <property type="entry name" value="CalX-like"/>
    <property type="match status" value="5"/>
</dbReference>
<dbReference type="SMART" id="SM00237">
    <property type="entry name" value="Calx_beta"/>
    <property type="match status" value="2"/>
</dbReference>
<reference evidence="7 8" key="1">
    <citation type="submission" date="2022-12" db="EMBL/GenBank/DDBJ databases">
        <title>Chromosome-level genome of Tegillarca granosa.</title>
        <authorList>
            <person name="Kim J."/>
        </authorList>
    </citation>
    <scope>NUCLEOTIDE SEQUENCE [LARGE SCALE GENOMIC DNA]</scope>
    <source>
        <strain evidence="7">Teg-2019</strain>
        <tissue evidence="7">Adductor muscle</tissue>
    </source>
</reference>
<sequence length="762" mass="83395">MFFQFVAVLCFLVSPTFSQVTVQFVDTAVLVDEGQQFSLRVKKSGTVTNTIHFVVEVIEGTINVLSFSTFSALIIVFFLQVDRNDDFIGNSQVGSFYPGGPEVSSVTFTVLDDTLPEVEETFTFSLDVKTSGVIKGSENIAIVTIRANDDAYGVFGFVDVNSSNPDAVPGVDISPANGTIQFQTGETINYLQLQIRSDNIPENNEEFTITLTGAEKGARVESTEVLLIIQANDAPIRFQLSEYRFDEGPGDKTVYIQVLRGIDVDGETRIGSVSSVATVDYVVVPDTATSGIDFRAQSNQVVFDTSGQTHQVIPIIIVDDSSPEVEERFQIILSEPKVPVTINVANGEIGFHSTVSVLTSEPESIPYQVQLKLTREGTSGRASITWSLSGSVTSTDVGQSSGTVFMEEDESKGGITNYLSILVMREMGRFGTVTVLWGVTPSTGNDLVPVSGSITFGEGQDQGFIRVETVADDIPEPPETFVIELTQPGGGAQLNMSANRATVVINQNDNPLYFKGDVVLTQRPNVSVTILANDEAYGVFLFNAPYEREVEEGSVATYEIGRNKGRHGEVEVFWEIQDPSTNQPLQEGGDFLIVNGSVVFKETEFYKYISVTPRADSAPEEDKLFNIVLKEVSDQFVTVPQINHPPENDIQDGFTLSAWVQPFSSSVNGYIVAKTTNDGSRYLYTLKLITGPSGAIILFGFSQTGSTNNQQISVSYNSILHDRKWHHILVIVATGTITFYVDGLVIGTRYKMFQKYLQLFLL</sequence>
<gene>
    <name evidence="7" type="ORF">KUTeg_017725</name>
</gene>
<keyword evidence="4" id="KW-0472">Membrane</keyword>
<feature type="signal peptide" evidence="5">
    <location>
        <begin position="1"/>
        <end position="18"/>
    </location>
</feature>
<keyword evidence="8" id="KW-1185">Reference proteome</keyword>
<keyword evidence="2" id="KW-0677">Repeat</keyword>
<evidence type="ECO:0000256" key="2">
    <source>
        <dbReference type="ARBA" id="ARBA00022737"/>
    </source>
</evidence>
<evidence type="ECO:0000256" key="5">
    <source>
        <dbReference type="SAM" id="SignalP"/>
    </source>
</evidence>
<dbReference type="InterPro" id="IPR013320">
    <property type="entry name" value="ConA-like_dom_sf"/>
</dbReference>
<dbReference type="Pfam" id="PF03160">
    <property type="entry name" value="Calx-beta"/>
    <property type="match status" value="4"/>
</dbReference>
<evidence type="ECO:0000259" key="6">
    <source>
        <dbReference type="SMART" id="SM00237"/>
    </source>
</evidence>
<keyword evidence="4" id="KW-0812">Transmembrane</keyword>
<dbReference type="PANTHER" id="PTHR46682:SF1">
    <property type="entry name" value="ADHESION G-PROTEIN COUPLED RECEPTOR V1"/>
    <property type="match status" value="1"/>
</dbReference>
<keyword evidence="1 5" id="KW-0732">Signal</keyword>
<dbReference type="EMBL" id="JARBDR010000903">
    <property type="protein sequence ID" value="KAJ8304142.1"/>
    <property type="molecule type" value="Genomic_DNA"/>
</dbReference>
<dbReference type="Pfam" id="PF13385">
    <property type="entry name" value="Laminin_G_3"/>
    <property type="match status" value="1"/>
</dbReference>
<proteinExistence type="predicted"/>
<dbReference type="InterPro" id="IPR026919">
    <property type="entry name" value="ADGRV1"/>
</dbReference>
<dbReference type="InterPro" id="IPR003644">
    <property type="entry name" value="Calx_beta"/>
</dbReference>
<dbReference type="InterPro" id="IPR038081">
    <property type="entry name" value="CalX-like_sf"/>
</dbReference>
<protein>
    <recommendedName>
        <fullName evidence="6">Calx-beta domain-containing protein</fullName>
    </recommendedName>
</protein>
<dbReference type="PANTHER" id="PTHR46682">
    <property type="entry name" value="ADHESION G-PROTEIN COUPLED RECEPTOR V1"/>
    <property type="match status" value="1"/>
</dbReference>
<name>A0ABQ9EJM9_TEGGR</name>